<proteinExistence type="predicted"/>
<sequence length="108" mass="12714">MPETPVPLYRQGNANSPRMDNVRDRDVNIYDYSGEQWIEAFSGGISTFESPKLGRNWWRIDAGIQIPDSINLINDHSDHWLRQPAHNMRLLEYQELLKQVNINFIKFN</sequence>
<gene>
    <name evidence="3" type="ORF">IQ236_22490</name>
</gene>
<dbReference type="Proteomes" id="UP000640725">
    <property type="component" value="Unassembled WGS sequence"/>
</dbReference>
<dbReference type="InterPro" id="IPR041018">
    <property type="entry name" value="ADPRTs_Tse2"/>
</dbReference>
<accession>A0ABR9UK84</accession>
<reference evidence="3 4" key="1">
    <citation type="submission" date="2020-10" db="EMBL/GenBank/DDBJ databases">
        <authorList>
            <person name="Castelo-Branco R."/>
            <person name="Eusebio N."/>
            <person name="Adriana R."/>
            <person name="Vieira A."/>
            <person name="Brugerolle De Fraissinette N."/>
            <person name="Rezende De Castro R."/>
            <person name="Schneider M.P."/>
            <person name="Vasconcelos V."/>
            <person name="Leao P.N."/>
        </authorList>
    </citation>
    <scope>NUCLEOTIDE SEQUENCE [LARGE SCALE GENOMIC DNA]</scope>
    <source>
        <strain evidence="3 4">LEGE 06226</strain>
    </source>
</reference>
<dbReference type="Pfam" id="PF18648">
    <property type="entry name" value="ADPRTs_Tse2"/>
    <property type="match status" value="1"/>
</dbReference>
<feature type="region of interest" description="Disordered" evidence="1">
    <location>
        <begin position="1"/>
        <end position="20"/>
    </location>
</feature>
<dbReference type="RefSeq" id="WP_193871357.1">
    <property type="nucleotide sequence ID" value="NZ_JADEWU010000075.1"/>
</dbReference>
<name>A0ABR9UK84_9CYAN</name>
<comment type="caution">
    <text evidence="3">The sequence shown here is derived from an EMBL/GenBank/DDBJ whole genome shotgun (WGS) entry which is preliminary data.</text>
</comment>
<evidence type="ECO:0000313" key="3">
    <source>
        <dbReference type="EMBL" id="MBE9145964.1"/>
    </source>
</evidence>
<organism evidence="3 4">
    <name type="scientific">Planktothrix mougeotii LEGE 06226</name>
    <dbReference type="NCBI Taxonomy" id="1828728"/>
    <lineage>
        <taxon>Bacteria</taxon>
        <taxon>Bacillati</taxon>
        <taxon>Cyanobacteriota</taxon>
        <taxon>Cyanophyceae</taxon>
        <taxon>Oscillatoriophycideae</taxon>
        <taxon>Oscillatoriales</taxon>
        <taxon>Microcoleaceae</taxon>
        <taxon>Planktothrix</taxon>
    </lineage>
</organism>
<protein>
    <recommendedName>
        <fullName evidence="2">Tse2 ADP-ribosyltransferase toxin domain-containing protein</fullName>
    </recommendedName>
</protein>
<feature type="domain" description="Tse2 ADP-ribosyltransferase toxin" evidence="2">
    <location>
        <begin position="49"/>
        <end position="106"/>
    </location>
</feature>
<dbReference type="EMBL" id="JADEWU010000075">
    <property type="protein sequence ID" value="MBE9145964.1"/>
    <property type="molecule type" value="Genomic_DNA"/>
</dbReference>
<evidence type="ECO:0000256" key="1">
    <source>
        <dbReference type="SAM" id="MobiDB-lite"/>
    </source>
</evidence>
<evidence type="ECO:0000259" key="2">
    <source>
        <dbReference type="Pfam" id="PF18648"/>
    </source>
</evidence>
<evidence type="ECO:0000313" key="4">
    <source>
        <dbReference type="Proteomes" id="UP000640725"/>
    </source>
</evidence>
<keyword evidence="4" id="KW-1185">Reference proteome</keyword>